<dbReference type="GO" id="GO:0016410">
    <property type="term" value="F:N-acyltransferase activity"/>
    <property type="evidence" value="ECO:0007669"/>
    <property type="project" value="InterPro"/>
</dbReference>
<dbReference type="UniPathway" id="UPA00973"/>
<gene>
    <name evidence="7" type="primary">lpxD</name>
    <name evidence="9" type="ORF">CAL65_04635</name>
</gene>
<dbReference type="SUPFAM" id="SSF51161">
    <property type="entry name" value="Trimeric LpxA-like enzymes"/>
    <property type="match status" value="1"/>
</dbReference>
<comment type="subunit">
    <text evidence="7">Homotrimer.</text>
</comment>
<dbReference type="AlphaFoldDB" id="A0A3E0X0B4"/>
<evidence type="ECO:0000256" key="5">
    <source>
        <dbReference type="ARBA" id="ARBA00023098"/>
    </source>
</evidence>
<dbReference type="GO" id="GO:0009245">
    <property type="term" value="P:lipid A biosynthetic process"/>
    <property type="evidence" value="ECO:0007669"/>
    <property type="project" value="UniProtKB-UniRule"/>
</dbReference>
<keyword evidence="1 7" id="KW-0444">Lipid biosynthesis</keyword>
<dbReference type="Gene3D" id="2.160.10.10">
    <property type="entry name" value="Hexapeptide repeat proteins"/>
    <property type="match status" value="1"/>
</dbReference>
<evidence type="ECO:0000256" key="4">
    <source>
        <dbReference type="ARBA" id="ARBA00022737"/>
    </source>
</evidence>
<comment type="catalytic activity">
    <reaction evidence="7">
        <text>a UDP-3-O-[(3R)-3-hydroxyacyl]-alpha-D-glucosamine + a (3R)-hydroxyacyl-[ACP] = a UDP-2-N,3-O-bis[(3R)-3-hydroxyacyl]-alpha-D-glucosamine + holo-[ACP] + H(+)</text>
        <dbReference type="Rhea" id="RHEA:53836"/>
        <dbReference type="Rhea" id="RHEA-COMP:9685"/>
        <dbReference type="Rhea" id="RHEA-COMP:9945"/>
        <dbReference type="ChEBI" id="CHEBI:15378"/>
        <dbReference type="ChEBI" id="CHEBI:64479"/>
        <dbReference type="ChEBI" id="CHEBI:78827"/>
        <dbReference type="ChEBI" id="CHEBI:137740"/>
        <dbReference type="ChEBI" id="CHEBI:137748"/>
        <dbReference type="EC" id="2.3.1.191"/>
    </reaction>
</comment>
<comment type="caution">
    <text evidence="9">The sequence shown here is derived from an EMBL/GenBank/DDBJ whole genome shotgun (WGS) entry which is preliminary data.</text>
</comment>
<evidence type="ECO:0000256" key="2">
    <source>
        <dbReference type="ARBA" id="ARBA00022556"/>
    </source>
</evidence>
<keyword evidence="10" id="KW-1185">Reference proteome</keyword>
<evidence type="ECO:0000256" key="6">
    <source>
        <dbReference type="ARBA" id="ARBA00023315"/>
    </source>
</evidence>
<proteinExistence type="inferred from homology"/>
<dbReference type="EMBL" id="NFZW01000003">
    <property type="protein sequence ID" value="RFA38625.1"/>
    <property type="molecule type" value="Genomic_DNA"/>
</dbReference>
<evidence type="ECO:0000313" key="9">
    <source>
        <dbReference type="EMBL" id="RFA38625.1"/>
    </source>
</evidence>
<keyword evidence="4 7" id="KW-0677">Repeat</keyword>
<keyword evidence="6 7" id="KW-0012">Acyltransferase</keyword>
<keyword evidence="3 7" id="KW-0808">Transferase</keyword>
<dbReference type="NCBIfam" id="TIGR01853">
    <property type="entry name" value="lipid_A_lpxD"/>
    <property type="match status" value="1"/>
</dbReference>
<evidence type="ECO:0000313" key="10">
    <source>
        <dbReference type="Proteomes" id="UP000256763"/>
    </source>
</evidence>
<evidence type="ECO:0000256" key="7">
    <source>
        <dbReference type="HAMAP-Rule" id="MF_00523"/>
    </source>
</evidence>
<dbReference type="InterPro" id="IPR018357">
    <property type="entry name" value="Hexapep_transf_CS"/>
</dbReference>
<reference evidence="10" key="1">
    <citation type="submission" date="2017-05" db="EMBL/GenBank/DDBJ databases">
        <authorList>
            <person name="Sharma S."/>
            <person name="Sidhu C."/>
            <person name="Pinnaka A.K."/>
        </authorList>
    </citation>
    <scope>NUCLEOTIDE SEQUENCE [LARGE SCALE GENOMIC DNA]</scope>
    <source>
        <strain evidence="10">AK93</strain>
    </source>
</reference>
<keyword evidence="2 7" id="KW-0441">Lipid A biosynthesis</keyword>
<protein>
    <recommendedName>
        <fullName evidence="7">UDP-3-O-acylglucosamine N-acyltransferase</fullName>
        <ecNumber evidence="7">2.3.1.191</ecNumber>
    </recommendedName>
</protein>
<dbReference type="Pfam" id="PF00132">
    <property type="entry name" value="Hexapep"/>
    <property type="match status" value="2"/>
</dbReference>
<dbReference type="CDD" id="cd03352">
    <property type="entry name" value="LbH_LpxD"/>
    <property type="match status" value="1"/>
</dbReference>
<dbReference type="InterPro" id="IPR007691">
    <property type="entry name" value="LpxD"/>
</dbReference>
<dbReference type="OrthoDB" id="9784739at2"/>
<evidence type="ECO:0000256" key="3">
    <source>
        <dbReference type="ARBA" id="ARBA00022679"/>
    </source>
</evidence>
<dbReference type="InterPro" id="IPR011004">
    <property type="entry name" value="Trimer_LpxA-like_sf"/>
</dbReference>
<comment type="pathway">
    <text evidence="7">Bacterial outer membrane biogenesis; LPS lipid A biosynthesis.</text>
</comment>
<dbReference type="GO" id="GO:0016020">
    <property type="term" value="C:membrane"/>
    <property type="evidence" value="ECO:0007669"/>
    <property type="project" value="GOC"/>
</dbReference>
<dbReference type="PANTHER" id="PTHR43378:SF2">
    <property type="entry name" value="UDP-3-O-ACYLGLUCOSAMINE N-ACYLTRANSFERASE 1, MITOCHONDRIAL-RELATED"/>
    <property type="match status" value="1"/>
</dbReference>
<feature type="active site" description="Proton acceptor" evidence="7">
    <location>
        <position position="241"/>
    </location>
</feature>
<dbReference type="RefSeq" id="WP_116302353.1">
    <property type="nucleotide sequence ID" value="NZ_NFZV01000010.1"/>
</dbReference>
<evidence type="ECO:0000256" key="1">
    <source>
        <dbReference type="ARBA" id="ARBA00022516"/>
    </source>
</evidence>
<dbReference type="PROSITE" id="PS00101">
    <property type="entry name" value="HEXAPEP_TRANSFERASES"/>
    <property type="match status" value="1"/>
</dbReference>
<dbReference type="Gene3D" id="1.20.5.170">
    <property type="match status" value="1"/>
</dbReference>
<sequence length="349" mass="36328">MNTESFSLGELAALVGARLVGDSERRIRRVAALDKAEHDALAFCTGPRYLDQLRTTQAGAVLVKPAHAEACPTAALVVDDPYYAYALLANHLYPRQPAPGGIHPSAVIADDAEVDPEAAVGPNAVVEAGARVGRGTIIGANAYIGAGAHIGEDTWLAAGVYIGAACEIGAGVIVHSGVVIGADGFGFAPGREGWRKVPQLGKVIVGNRVDIGANTTIDRGALDDTVIEDGVKLDNLVHIAHNVRVGENTVIAGCTVIAGSTRIGKNCIIGGASAITGHVDIADGVTLMGMTGVSGNIREAGVYASPTPAQPLKEWRKNVVRFTQLEDIVRRLRIVERGLAEQHSAEQHS</sequence>
<name>A0A3E0X0B4_9GAMM</name>
<evidence type="ECO:0000259" key="8">
    <source>
        <dbReference type="Pfam" id="PF04613"/>
    </source>
</evidence>
<keyword evidence="5 7" id="KW-0443">Lipid metabolism</keyword>
<dbReference type="Gene3D" id="3.40.1390.10">
    <property type="entry name" value="MurE/MurF, N-terminal domain"/>
    <property type="match status" value="1"/>
</dbReference>
<feature type="domain" description="UDP-3-O-[3-hydroxymyristoyl] glucosamine N-acyltransferase non-repeat region" evidence="8">
    <location>
        <begin position="25"/>
        <end position="90"/>
    </location>
</feature>
<accession>A0A3E0X0B4</accession>
<dbReference type="EC" id="2.3.1.191" evidence="7"/>
<comment type="similarity">
    <text evidence="7">Belongs to the transferase hexapeptide repeat family. LpxD subfamily.</text>
</comment>
<dbReference type="Proteomes" id="UP000256763">
    <property type="component" value="Unassembled WGS sequence"/>
</dbReference>
<comment type="function">
    <text evidence="7">Catalyzes the N-acylation of UDP-3-O-acylglucosamine using 3-hydroxyacyl-ACP as the acyl donor. Is involved in the biosynthesis of lipid A, a phosphorylated glycolipid that anchors the lipopolysaccharide to the outer membrane of the cell.</text>
</comment>
<dbReference type="Pfam" id="PF04613">
    <property type="entry name" value="LpxD"/>
    <property type="match status" value="1"/>
</dbReference>
<dbReference type="PANTHER" id="PTHR43378">
    <property type="entry name" value="UDP-3-O-ACYLGLUCOSAMINE N-ACYLTRANSFERASE"/>
    <property type="match status" value="1"/>
</dbReference>
<dbReference type="InterPro" id="IPR020573">
    <property type="entry name" value="UDP_GlcNAc_AcTrfase_non-rep"/>
</dbReference>
<dbReference type="HAMAP" id="MF_00523">
    <property type="entry name" value="LpxD"/>
    <property type="match status" value="1"/>
</dbReference>
<dbReference type="NCBIfam" id="NF002060">
    <property type="entry name" value="PRK00892.1"/>
    <property type="match status" value="1"/>
</dbReference>
<organism evidence="9 10">
    <name type="scientific">Alkalilimnicola ehrlichii</name>
    <dbReference type="NCBI Taxonomy" id="351052"/>
    <lineage>
        <taxon>Bacteria</taxon>
        <taxon>Pseudomonadati</taxon>
        <taxon>Pseudomonadota</taxon>
        <taxon>Gammaproteobacteria</taxon>
        <taxon>Chromatiales</taxon>
        <taxon>Ectothiorhodospiraceae</taxon>
        <taxon>Alkalilimnicola</taxon>
    </lineage>
</organism>
<dbReference type="InterPro" id="IPR001451">
    <property type="entry name" value="Hexapep"/>
</dbReference>
<dbReference type="GO" id="GO:0103118">
    <property type="term" value="F:UDP-3-O-[(3R)-3-hydroxyacyl]-glucosamine N-acyltransferase activity"/>
    <property type="evidence" value="ECO:0007669"/>
    <property type="project" value="UniProtKB-EC"/>
</dbReference>